<dbReference type="SMART" id="SM00975">
    <property type="entry name" value="Telomerase_RBD"/>
    <property type="match status" value="1"/>
</dbReference>
<evidence type="ECO:0000256" key="13">
    <source>
        <dbReference type="ARBA" id="ARBA00048173"/>
    </source>
</evidence>
<dbReference type="GO" id="GO:0046872">
    <property type="term" value="F:metal ion binding"/>
    <property type="evidence" value="ECO:0007669"/>
    <property type="project" value="UniProtKB-KW"/>
</dbReference>
<dbReference type="GO" id="GO:0000333">
    <property type="term" value="C:telomerase catalytic core complex"/>
    <property type="evidence" value="ECO:0007669"/>
    <property type="project" value="TreeGrafter"/>
</dbReference>
<evidence type="ECO:0000256" key="11">
    <source>
        <dbReference type="ARBA" id="ARBA00023242"/>
    </source>
</evidence>
<evidence type="ECO:0000256" key="15">
    <source>
        <dbReference type="SAM" id="MobiDB-lite"/>
    </source>
</evidence>
<dbReference type="CDD" id="cd01648">
    <property type="entry name" value="TERT"/>
    <property type="match status" value="1"/>
</dbReference>
<accession>A0A914VSM8</accession>
<dbReference type="GO" id="GO:0007004">
    <property type="term" value="P:telomere maintenance via telomerase"/>
    <property type="evidence" value="ECO:0007669"/>
    <property type="project" value="TreeGrafter"/>
</dbReference>
<dbReference type="InterPro" id="IPR003545">
    <property type="entry name" value="Telomerase_RT"/>
</dbReference>
<dbReference type="Pfam" id="PF00078">
    <property type="entry name" value="RVT_1"/>
    <property type="match status" value="1"/>
</dbReference>
<evidence type="ECO:0000256" key="6">
    <source>
        <dbReference type="ARBA" id="ARBA00022695"/>
    </source>
</evidence>
<comment type="subcellular location">
    <subcellularLocation>
        <location evidence="14">Nucleus</location>
    </subcellularLocation>
    <subcellularLocation>
        <location evidence="14">Chromosome</location>
        <location evidence="14">Telomere</location>
    </subcellularLocation>
</comment>
<evidence type="ECO:0000256" key="14">
    <source>
        <dbReference type="RuleBase" id="RU365061"/>
    </source>
</evidence>
<dbReference type="GO" id="GO:0042162">
    <property type="term" value="F:telomeric DNA binding"/>
    <property type="evidence" value="ECO:0007669"/>
    <property type="project" value="TreeGrafter"/>
</dbReference>
<evidence type="ECO:0000256" key="2">
    <source>
        <dbReference type="ARBA" id="ARBA00012493"/>
    </source>
</evidence>
<evidence type="ECO:0000256" key="12">
    <source>
        <dbReference type="ARBA" id="ARBA00032044"/>
    </source>
</evidence>
<dbReference type="PANTHER" id="PTHR12066:SF0">
    <property type="entry name" value="TELOMERASE REVERSE TRANSCRIPTASE"/>
    <property type="match status" value="1"/>
</dbReference>
<evidence type="ECO:0000256" key="10">
    <source>
        <dbReference type="ARBA" id="ARBA00022918"/>
    </source>
</evidence>
<dbReference type="GO" id="GO:0000781">
    <property type="term" value="C:chromosome, telomeric region"/>
    <property type="evidence" value="ECO:0007669"/>
    <property type="project" value="UniProtKB-SubCell"/>
</dbReference>
<evidence type="ECO:0000256" key="7">
    <source>
        <dbReference type="ARBA" id="ARBA00022723"/>
    </source>
</evidence>
<organism evidence="17 18">
    <name type="scientific">Plectus sambesii</name>
    <dbReference type="NCBI Taxonomy" id="2011161"/>
    <lineage>
        <taxon>Eukaryota</taxon>
        <taxon>Metazoa</taxon>
        <taxon>Ecdysozoa</taxon>
        <taxon>Nematoda</taxon>
        <taxon>Chromadorea</taxon>
        <taxon>Plectida</taxon>
        <taxon>Plectina</taxon>
        <taxon>Plectoidea</taxon>
        <taxon>Plectidae</taxon>
        <taxon>Plectus</taxon>
    </lineage>
</organism>
<comment type="similarity">
    <text evidence="1 14">Belongs to the reverse transcriptase family. Telomerase subfamily.</text>
</comment>
<feature type="compositionally biased region" description="Basic residues" evidence="15">
    <location>
        <begin position="13"/>
        <end position="26"/>
    </location>
</feature>
<dbReference type="InterPro" id="IPR043502">
    <property type="entry name" value="DNA/RNA_pol_sf"/>
</dbReference>
<keyword evidence="9 14" id="KW-0779">Telomere</keyword>
<name>A0A914VSM8_9BILA</name>
<dbReference type="PRINTS" id="PR01365">
    <property type="entry name" value="TELOMERASERT"/>
</dbReference>
<dbReference type="InterPro" id="IPR021891">
    <property type="entry name" value="Telomerase_RBD"/>
</dbReference>
<comment type="catalytic activity">
    <reaction evidence="13 14">
        <text>DNA(n) + a 2'-deoxyribonucleoside 5'-triphosphate = DNA(n+1) + diphosphate</text>
        <dbReference type="Rhea" id="RHEA:22508"/>
        <dbReference type="Rhea" id="RHEA-COMP:17339"/>
        <dbReference type="Rhea" id="RHEA-COMP:17340"/>
        <dbReference type="ChEBI" id="CHEBI:33019"/>
        <dbReference type="ChEBI" id="CHEBI:61560"/>
        <dbReference type="ChEBI" id="CHEBI:173112"/>
        <dbReference type="EC" id="2.7.7.49"/>
    </reaction>
</comment>
<dbReference type="Pfam" id="PF12009">
    <property type="entry name" value="Telomerase_RBD"/>
    <property type="match status" value="1"/>
</dbReference>
<evidence type="ECO:0000256" key="4">
    <source>
        <dbReference type="ARBA" id="ARBA00022454"/>
    </source>
</evidence>
<dbReference type="PROSITE" id="PS50878">
    <property type="entry name" value="RT_POL"/>
    <property type="match status" value="1"/>
</dbReference>
<dbReference type="GO" id="GO:0003720">
    <property type="term" value="F:telomerase activity"/>
    <property type="evidence" value="ECO:0007669"/>
    <property type="project" value="InterPro"/>
</dbReference>
<reference evidence="18" key="1">
    <citation type="submission" date="2022-11" db="UniProtKB">
        <authorList>
            <consortium name="WormBaseParasite"/>
        </authorList>
    </citation>
    <scope>IDENTIFICATION</scope>
</reference>
<sequence length="715" mass="81532">MQTDAIIAESQAKKRARRNRRKRNRKKNEPVVAGEKGERTCEQLPLPCFIDICYDRALYVRWPCAAPYDWLKPGGNIHASLSSVISDVHWSRLHAHPSGRLLFSAMTTLCTNRQRCRLWILLKRFVPQNAAAESAVDLAVLAHCFVAEAPFRSFVRALASALLPDNLLGLQNRERFADSCASNLYHLNRREAVHWRRFYSGFKVASCPWIALIPDSNLQLACFTRLLKWCLSWFAAIIRRCFYITEGQMHGHRLLFFAKTTWRRIVVLASIQLRQRCQLELIRSRSTPSALIVPNQVRFVPKANGVRALVVSERTVKFRLDPVKTILAFLIGHDPSVLGAGLRNQLSSMHYDWLSAAARTNGRSKFVVKLDVAACFDMINLNILKTIISRLLPFGRDFVVCSAWVEVKSPSGATLGKFRKSAAGYDSQSASNNFKLSARQTFISQKSFSRFTSSTIRTLVISSIEKNYMRLMGKLYLQKRGIRQGSPISVLLCTLYLGAMERKHFADILADPDSTLLRYVDDYLLVTTRKEVAENFAAMLLTGIEEYSMSASPSKTVVNFASDALARWHKDIHVAGVNEPIAWCGFAVHCDRNLRLSIDSTRVEGTTARDYLVVKEVDRGKKCLHILSMVQRAVAAKVPPVVLDRRLHSISSDRRTRRAVAKFATDRYLMPLVHAVGLDLRRKSNLKFIRLVRRWLSRRQRFTHFFRLQRLFCRT</sequence>
<feature type="region of interest" description="Disordered" evidence="15">
    <location>
        <begin position="1"/>
        <end position="34"/>
    </location>
</feature>
<dbReference type="Proteomes" id="UP000887566">
    <property type="component" value="Unplaced"/>
</dbReference>
<dbReference type="EC" id="2.7.7.49" evidence="2 14"/>
<protein>
    <recommendedName>
        <fullName evidence="3 14">Telomerase reverse transcriptase</fullName>
        <ecNumber evidence="2 14">2.7.7.49</ecNumber>
    </recommendedName>
    <alternativeName>
        <fullName evidence="12 14">Telomerase catalytic subunit</fullName>
    </alternativeName>
</protein>
<keyword evidence="8 14" id="KW-0460">Magnesium</keyword>
<keyword evidence="7 14" id="KW-0479">Metal-binding</keyword>
<dbReference type="AlphaFoldDB" id="A0A914VSM8"/>
<keyword evidence="17" id="KW-1185">Reference proteome</keyword>
<evidence type="ECO:0000313" key="17">
    <source>
        <dbReference type="Proteomes" id="UP000887566"/>
    </source>
</evidence>
<evidence type="ECO:0000256" key="9">
    <source>
        <dbReference type="ARBA" id="ARBA00022895"/>
    </source>
</evidence>
<evidence type="ECO:0000259" key="16">
    <source>
        <dbReference type="PROSITE" id="PS50878"/>
    </source>
</evidence>
<dbReference type="Gene3D" id="1.10.132.70">
    <property type="match status" value="1"/>
</dbReference>
<keyword evidence="11 14" id="KW-0539">Nucleus</keyword>
<evidence type="ECO:0000256" key="3">
    <source>
        <dbReference type="ARBA" id="ARBA00016182"/>
    </source>
</evidence>
<keyword evidence="6 14" id="KW-0548">Nucleotidyltransferase</keyword>
<dbReference type="InterPro" id="IPR000477">
    <property type="entry name" value="RT_dom"/>
</dbReference>
<feature type="domain" description="Reverse transcriptase" evidence="16">
    <location>
        <begin position="281"/>
        <end position="588"/>
    </location>
</feature>
<comment type="function">
    <text evidence="14">Telomerase is a ribonucleoprotein enzyme essential for the replication of chromosome termini in most eukaryotes. It elongates telomeres. It is a reverse transcriptase that adds simple sequence repeats to chromosome ends by copying a template sequence within the RNA component of the enzyme.</text>
</comment>
<evidence type="ECO:0000313" key="18">
    <source>
        <dbReference type="WBParaSite" id="PSAMB.scaffold232size63248.g3453.t1"/>
    </source>
</evidence>
<dbReference type="GO" id="GO:0070034">
    <property type="term" value="F:telomerase RNA binding"/>
    <property type="evidence" value="ECO:0007669"/>
    <property type="project" value="TreeGrafter"/>
</dbReference>
<dbReference type="WBParaSite" id="PSAMB.scaffold232size63248.g3453.t1">
    <property type="protein sequence ID" value="PSAMB.scaffold232size63248.g3453.t1"/>
    <property type="gene ID" value="PSAMB.scaffold232size63248.g3453"/>
</dbReference>
<evidence type="ECO:0000256" key="5">
    <source>
        <dbReference type="ARBA" id="ARBA00022679"/>
    </source>
</evidence>
<keyword evidence="4 14" id="KW-0158">Chromosome</keyword>
<evidence type="ECO:0000256" key="1">
    <source>
        <dbReference type="ARBA" id="ARBA00008001"/>
    </source>
</evidence>
<dbReference type="PANTHER" id="PTHR12066">
    <property type="entry name" value="TELOMERASE REVERSE TRANSCRIPTASE"/>
    <property type="match status" value="1"/>
</dbReference>
<proteinExistence type="inferred from homology"/>
<keyword evidence="5 14" id="KW-0808">Transferase</keyword>
<keyword evidence="10 14" id="KW-0695">RNA-directed DNA polymerase</keyword>
<evidence type="ECO:0000256" key="8">
    <source>
        <dbReference type="ARBA" id="ARBA00022842"/>
    </source>
</evidence>
<dbReference type="SUPFAM" id="SSF56672">
    <property type="entry name" value="DNA/RNA polymerases"/>
    <property type="match status" value="1"/>
</dbReference>